<feature type="compositionally biased region" description="Polar residues" evidence="10">
    <location>
        <begin position="2099"/>
        <end position="2108"/>
    </location>
</feature>
<feature type="compositionally biased region" description="Basic and acidic residues" evidence="10">
    <location>
        <begin position="2300"/>
        <end position="2311"/>
    </location>
</feature>
<feature type="coiled-coil region" evidence="9">
    <location>
        <begin position="1836"/>
        <end position="1893"/>
    </location>
</feature>
<dbReference type="SUPFAM" id="SSF50729">
    <property type="entry name" value="PH domain-like"/>
    <property type="match status" value="1"/>
</dbReference>
<dbReference type="Gene3D" id="2.30.29.30">
    <property type="entry name" value="Pleckstrin-homology domain (PH domain)/Phosphotyrosine-binding domain (PTB)"/>
    <property type="match status" value="1"/>
</dbReference>
<organism evidence="12 13">
    <name type="scientific">Gambusia affinis</name>
    <name type="common">Western mosquitofish</name>
    <name type="synonym">Heterandria affinis</name>
    <dbReference type="NCBI Taxonomy" id="33528"/>
    <lineage>
        <taxon>Eukaryota</taxon>
        <taxon>Metazoa</taxon>
        <taxon>Chordata</taxon>
        <taxon>Craniata</taxon>
        <taxon>Vertebrata</taxon>
        <taxon>Euteleostomi</taxon>
        <taxon>Actinopterygii</taxon>
        <taxon>Neopterygii</taxon>
        <taxon>Teleostei</taxon>
        <taxon>Neoteleostei</taxon>
        <taxon>Acanthomorphata</taxon>
        <taxon>Ovalentaria</taxon>
        <taxon>Atherinomorphae</taxon>
        <taxon>Cyprinodontiformes</taxon>
        <taxon>Poeciliidae</taxon>
        <taxon>Poeciliinae</taxon>
        <taxon>Gambusia</taxon>
    </lineage>
</organism>
<evidence type="ECO:0000259" key="11">
    <source>
        <dbReference type="PROSITE" id="PS50003"/>
    </source>
</evidence>
<keyword evidence="4 8" id="KW-0963">Cytoplasm</keyword>
<sequence length="2411" mass="273051">MKTAAGGRGGAEGNSAIPVGSDRLSRTRTVSPGSGHLLGQSQPCLSHHFMSDGRSMVFIRGSSYRAISSACCCAVSLLGIQPATSVAHGQGRVYELQPGSRSWTAAASGIHSGIRSGIQSGIQSGIGISSDCLLPAAAAAGGTDLGGFSTVRYVLKACSCCWTPTSELANFLLLRMMMVCSIHSSRSDARDSYFSIIFSVSMALSRTCEARRREKRSISDFDQSAAELGSDQSDDAKSDWGCWDKSGSEPATGQNQRRVRTSSPCRSSCPPPSAPSSWRSSVYNLCGRLFLMTMRRRKRMRKVWYLCLWMRALKAIPSLQLVDNFGFDLQAVEAATKKHEAIETDIAAYEERVQAVVAVARELEAESYHDIKRITARKDNVIRLWEYLLELLKARRHRLELNLGLQRVFQEMLYIMDWMDEMKMLLLSQDYGKHLLGVEDLLQKHALVEADISIQADRVRNVNSNAQKFASDTDGTPSVHAAPLPHRSSSSPLLFLPAPLPPRSSSSPLLFLIAALPRRSSSSPLLFLPPGYKPCDPQVIRDRVAHMEFCYQELNQLAAERRARLEESRRLWKFFWEMAEEEGWIREKEQILSLEDHGKDLTGTVRLLSQHKAFEDEMSGRAAHLQQTIRQGQQLVDDNHFGAEKIKERIQDIQVGPHGDQWAALERLSAVRKTRLQEACNLHQFQADADDIDTWMLDVLRIVSSVDVGHDEFSAQALVKKHKDVAEEISSYRPVIEALHEQAQTLPPQDAGSQEVRARLAGIEERYQEVAELTRHRKQALQDALALYKMLSEASACELWVDEKEQWLNSMDIPDKLEDLEVVQHRFESLEPEMNSQASRVAVVNQVARQLVHSGHPGETQIRAQQDQLNTRRFRDLVDQKKENLNSALGVQNYHLECNETKSWIKEKTKVLPGPDRTNRACCRTSARRSVLQVIESTQELGNDLAGVMALQRKLTGMERDLAAIEDKLADLDKEAERLASEHPEQAGAIRGRLAEITAVWDDMKGTLKNREESLGEASKLQQFLRELDDFQSWLSRTQTAIASEDMPNALAEAEKLLAQHENIKNEIRNYEEDYQKMRDMGDMVTQGQTDAQYMFLRQRLQALDTGWNELHKMWENRQSLLSQSHAYQLFLRDTKQAEAFLNNQEYVLAHTEMPTTLEGAEAAIKKQEDFMTTMDANEEKISGVVDTGRRLVADGNINGERIQEKVDSIDQRHKKNRQAAKDLLSRLKDNRDLQKFLQDCQEVRPGGGRSQTVCRRAGCLVWTLSLSLWINEKMLTAQDMTYDEARNLHSKWLKHQAFMAELQSNKEWLDKIEKDGQALMAEKPETEAMVKEKLASLKVMWDDLESTTQTKAKCLFDANKAELFTQSCADLDKWLTGLDSQLQSDDFGKDLTSVNIMLKKQQMLESQVEVRQKEVEELQKQSQALSQEGKGSDEADGKRISVENKFQMLLAPLKMRRDNLMASREIHQFNRDVEDEILWVEERLPLATSTDHGHNLQTVQLLIKKNQTLQKEIQGHQPRYDDIFERSQQVLRAGSPTAEPIRLRLTELQALWERIRKETENRHSRLSEAHEAQQYYFDAAEAEAWMSEQELYMMSEEKAKDEQSSVAMLKKHQILEQAVEDYADAVHQLSSTSRGLGANPDPVSSRRSERIGMRQSQVDKLYAGLKDLAEERRGKLDERFRLFQLNREVDDLEQWIAEREVVAGSHELGQDYEHVTMLQERFREFARDTGNIGQERVDGVNKLADELINTGHGDAATIAEWKDGLNEAWADLLELIDTRTQILAASYELHKFYHDAKEILHRILDKHKKLPEELGRDQNTVETLQRMHTTFEHDIQALGTQVRQLQEDAVRLQSAYAGDKADDIQKREGEVLEAWKNLLEAAEARRSKLLDTADKFRFFSMVRDLMLWMDDVIRLIEAQEKPRDVSSVELLMNNHQGIKAEIDARNDSFTSCIELGKALLARKHYAAEEIKEKLLQLTDKRKEMIDKWEDRWEWLRLVLEVHQFSRDAGVAEAWLLGQEPYLSSREMGQSVDEVEKLIKRHEAFEKSAATWEERFAALERLTTMELLEVRRRQEEEERKRQPAEAAEAAAQSREGEPVSQNGLPSDQESPRENVDEAVNGVSEPSPAGSPGAAHKAKPSQAATLPAKSQQDGATSLLEAFLHRKHEWEGHNKKASNRSWHNVFCVINQQEMGFYKDQKSAAQGVPYHSEIPVSLKEALCEVALDYKKKKHVFKLKLTDGNEYLFQAKDDEEMNSWISAIVAAAGSRVEVTPSSHSTPAPAPRAQTLPATVAASTAESSPGKREKDKEKRFSLFSKKKNSRSVFLPAVSRRPASRVYAPGSPGRCRSLRSGSILSRFCEALSLQDAVYPCVEGNLEQGGVRSGSACCCSAWADRADRANEANRAKQLLGAV</sequence>
<dbReference type="FunFam" id="2.30.29.30:FF:000024">
    <property type="entry name" value="Spectrin beta chain"/>
    <property type="match status" value="1"/>
</dbReference>
<dbReference type="FunFam" id="1.20.58.60:FF:000158">
    <property type="entry name" value="Spectrin beta chain"/>
    <property type="match status" value="1"/>
</dbReference>
<dbReference type="SMART" id="SM00150">
    <property type="entry name" value="SPEC"/>
    <property type="match status" value="16"/>
</dbReference>
<dbReference type="FunFam" id="1.20.58.60:FF:000019">
    <property type="entry name" value="Spectrin beta chain"/>
    <property type="match status" value="1"/>
</dbReference>
<dbReference type="Pfam" id="PF00435">
    <property type="entry name" value="Spectrin"/>
    <property type="match status" value="16"/>
</dbReference>
<dbReference type="PROSITE" id="PS50003">
    <property type="entry name" value="PH_DOMAIN"/>
    <property type="match status" value="1"/>
</dbReference>
<dbReference type="Gene3D" id="1.20.58.60">
    <property type="match status" value="11"/>
</dbReference>
<accession>A0A315V9R7</accession>
<dbReference type="Pfam" id="PF15410">
    <property type="entry name" value="PH_9"/>
    <property type="match status" value="1"/>
</dbReference>
<feature type="coiled-coil region" evidence="9">
    <location>
        <begin position="332"/>
        <end position="366"/>
    </location>
</feature>
<feature type="region of interest" description="Disordered" evidence="10">
    <location>
        <begin position="1"/>
        <end position="37"/>
    </location>
</feature>
<dbReference type="FunFam" id="1.20.58.60:FF:000028">
    <property type="entry name" value="Spectrin beta chain"/>
    <property type="match status" value="1"/>
</dbReference>
<comment type="caution">
    <text evidence="12">The sequence shown here is derived from an EMBL/GenBank/DDBJ whole genome shotgun (WGS) entry which is preliminary data.</text>
</comment>
<dbReference type="SMART" id="SM00233">
    <property type="entry name" value="PH"/>
    <property type="match status" value="1"/>
</dbReference>
<dbReference type="InterPro" id="IPR016343">
    <property type="entry name" value="Spectrin_bsu"/>
</dbReference>
<dbReference type="STRING" id="33528.ENSGAFP00000021679"/>
<evidence type="ECO:0000256" key="5">
    <source>
        <dbReference type="ARBA" id="ARBA00022737"/>
    </source>
</evidence>
<name>A0A315V9R7_GAMAF</name>
<evidence type="ECO:0000256" key="10">
    <source>
        <dbReference type="SAM" id="MobiDB-lite"/>
    </source>
</evidence>
<reference evidence="12 13" key="1">
    <citation type="journal article" date="2018" name="G3 (Bethesda)">
        <title>A High-Quality Reference Genome for the Invasive Mosquitofish Gambusia affinis Using a Chicago Library.</title>
        <authorList>
            <person name="Hoffberg S.L."/>
            <person name="Troendle N.J."/>
            <person name="Glenn T.C."/>
            <person name="Mahmud O."/>
            <person name="Louha S."/>
            <person name="Chalopin D."/>
            <person name="Bennetzen J.L."/>
            <person name="Mauricio R."/>
        </authorList>
    </citation>
    <scope>NUCLEOTIDE SEQUENCE [LARGE SCALE GENOMIC DNA]</scope>
    <source>
        <strain evidence="12">NE01/NJP1002.9</strain>
        <tissue evidence="12">Muscle</tissue>
    </source>
</reference>
<keyword evidence="5" id="KW-0677">Repeat</keyword>
<dbReference type="GO" id="GO:0005200">
    <property type="term" value="F:structural constituent of cytoskeleton"/>
    <property type="evidence" value="ECO:0007669"/>
    <property type="project" value="UniProtKB-UniRule"/>
</dbReference>
<dbReference type="GO" id="GO:0051693">
    <property type="term" value="P:actin filament capping"/>
    <property type="evidence" value="ECO:0007669"/>
    <property type="project" value="UniProtKB-UniRule"/>
</dbReference>
<feature type="region of interest" description="Disordered" evidence="10">
    <location>
        <begin position="1633"/>
        <end position="1652"/>
    </location>
</feature>
<dbReference type="InterPro" id="IPR001605">
    <property type="entry name" value="PH_dom-spectrin-type"/>
</dbReference>
<dbReference type="CDD" id="cd10571">
    <property type="entry name" value="PH_beta_spectrin"/>
    <property type="match status" value="1"/>
</dbReference>
<feature type="coiled-coil region" evidence="9">
    <location>
        <begin position="1402"/>
        <end position="1429"/>
    </location>
</feature>
<keyword evidence="3 8" id="KW-0117">Actin capping</keyword>
<feature type="compositionally biased region" description="Basic and acidic residues" evidence="10">
    <location>
        <begin position="2073"/>
        <end position="2083"/>
    </location>
</feature>
<dbReference type="InterPro" id="IPR011993">
    <property type="entry name" value="PH-like_dom_sf"/>
</dbReference>
<dbReference type="CDD" id="cd00176">
    <property type="entry name" value="SPEC"/>
    <property type="match status" value="8"/>
</dbReference>
<dbReference type="InterPro" id="IPR002017">
    <property type="entry name" value="Spectrin_repeat"/>
</dbReference>
<dbReference type="PRINTS" id="PR00683">
    <property type="entry name" value="SPECTRINPH"/>
</dbReference>
<dbReference type="FunFam" id="1.20.58.60:FF:000011">
    <property type="entry name" value="Spectrin beta chain"/>
    <property type="match status" value="1"/>
</dbReference>
<feature type="coiled-coil region" evidence="9">
    <location>
        <begin position="1047"/>
        <end position="1081"/>
    </location>
</feature>
<dbReference type="EMBL" id="NHOQ01001985">
    <property type="protein sequence ID" value="PWA20110.1"/>
    <property type="molecule type" value="Genomic_DNA"/>
</dbReference>
<evidence type="ECO:0000313" key="13">
    <source>
        <dbReference type="Proteomes" id="UP000250572"/>
    </source>
</evidence>
<dbReference type="InterPro" id="IPR018159">
    <property type="entry name" value="Spectrin/alpha-actinin"/>
</dbReference>
<keyword evidence="9" id="KW-0175">Coiled coil</keyword>
<dbReference type="SUPFAM" id="SSF46966">
    <property type="entry name" value="Spectrin repeat"/>
    <property type="match status" value="15"/>
</dbReference>
<dbReference type="GO" id="GO:0003779">
    <property type="term" value="F:actin binding"/>
    <property type="evidence" value="ECO:0007669"/>
    <property type="project" value="UniProtKB-KW"/>
</dbReference>
<evidence type="ECO:0000256" key="9">
    <source>
        <dbReference type="SAM" id="Coils"/>
    </source>
</evidence>
<evidence type="ECO:0000256" key="4">
    <source>
        <dbReference type="ARBA" id="ARBA00022490"/>
    </source>
</evidence>
<proteinExistence type="inferred from homology"/>
<dbReference type="GO" id="GO:0016020">
    <property type="term" value="C:membrane"/>
    <property type="evidence" value="ECO:0007669"/>
    <property type="project" value="UniProtKB-ARBA"/>
</dbReference>
<gene>
    <name evidence="12" type="ORF">CCH79_00017695</name>
</gene>
<feature type="coiled-coil region" evidence="9">
    <location>
        <begin position="948"/>
        <end position="982"/>
    </location>
</feature>
<keyword evidence="7 8" id="KW-0206">Cytoskeleton</keyword>
<keyword evidence="13" id="KW-1185">Reference proteome</keyword>
<dbReference type="PIRSF" id="PIRSF002297">
    <property type="entry name" value="Spectrin_beta_subunit"/>
    <property type="match status" value="1"/>
</dbReference>
<dbReference type="FunFam" id="1.20.58.60:FF:000153">
    <property type="entry name" value="Spectrin beta chain"/>
    <property type="match status" value="1"/>
</dbReference>
<dbReference type="FunFam" id="1.20.58.60:FF:000059">
    <property type="entry name" value="Spectrin beta chain"/>
    <property type="match status" value="1"/>
</dbReference>
<evidence type="ECO:0000256" key="6">
    <source>
        <dbReference type="ARBA" id="ARBA00023203"/>
    </source>
</evidence>
<feature type="compositionally biased region" description="Gly residues" evidence="10">
    <location>
        <begin position="1"/>
        <end position="12"/>
    </location>
</feature>
<evidence type="ECO:0000256" key="2">
    <source>
        <dbReference type="ARBA" id="ARBA00006826"/>
    </source>
</evidence>
<dbReference type="Proteomes" id="UP000250572">
    <property type="component" value="Unassembled WGS sequence"/>
</dbReference>
<protein>
    <recommendedName>
        <fullName evidence="8">Spectrin beta chain</fullName>
    </recommendedName>
</protein>
<dbReference type="PANTHER" id="PTHR11915">
    <property type="entry name" value="SPECTRIN/FILAMIN RELATED CYTOSKELETAL PROTEIN"/>
    <property type="match status" value="1"/>
</dbReference>
<evidence type="ECO:0000313" key="12">
    <source>
        <dbReference type="EMBL" id="PWA20110.1"/>
    </source>
</evidence>
<feature type="compositionally biased region" description="Polar residues" evidence="10">
    <location>
        <begin position="2141"/>
        <end position="2151"/>
    </location>
</feature>
<dbReference type="InterPro" id="IPR041681">
    <property type="entry name" value="PH_9"/>
</dbReference>
<feature type="domain" description="PH" evidence="11">
    <location>
        <begin position="2155"/>
        <end position="2265"/>
    </location>
</feature>
<feature type="region of interest" description="Disordered" evidence="10">
    <location>
        <begin position="246"/>
        <end position="278"/>
    </location>
</feature>
<comment type="subcellular location">
    <subcellularLocation>
        <location evidence="1">Cytoplasm</location>
        <location evidence="1">Cytoskeleton</location>
    </subcellularLocation>
</comment>
<keyword evidence="6 8" id="KW-0009">Actin-binding</keyword>
<evidence type="ECO:0000256" key="1">
    <source>
        <dbReference type="ARBA" id="ARBA00004245"/>
    </source>
</evidence>
<evidence type="ECO:0000256" key="8">
    <source>
        <dbReference type="PIRNR" id="PIRNR002297"/>
    </source>
</evidence>
<feature type="region of interest" description="Disordered" evidence="10">
    <location>
        <begin position="2270"/>
        <end position="2311"/>
    </location>
</feature>
<dbReference type="GO" id="GO:0005543">
    <property type="term" value="F:phospholipid binding"/>
    <property type="evidence" value="ECO:0007669"/>
    <property type="project" value="InterPro"/>
</dbReference>
<dbReference type="FunFam" id="1.20.58.60:FF:000099">
    <property type="entry name" value="Spectrin beta chain"/>
    <property type="match status" value="1"/>
</dbReference>
<feature type="compositionally biased region" description="Low complexity" evidence="10">
    <location>
        <begin position="2084"/>
        <end position="2093"/>
    </location>
</feature>
<evidence type="ECO:0000256" key="3">
    <source>
        <dbReference type="ARBA" id="ARBA00022467"/>
    </source>
</evidence>
<dbReference type="InterPro" id="IPR001849">
    <property type="entry name" value="PH_domain"/>
</dbReference>
<dbReference type="GO" id="GO:0008091">
    <property type="term" value="C:spectrin"/>
    <property type="evidence" value="ECO:0007669"/>
    <property type="project" value="InterPro"/>
</dbReference>
<evidence type="ECO:0000256" key="7">
    <source>
        <dbReference type="ARBA" id="ARBA00023212"/>
    </source>
</evidence>
<comment type="similarity">
    <text evidence="2 8">Belongs to the spectrin family.</text>
</comment>
<feature type="region of interest" description="Disordered" evidence="10">
    <location>
        <begin position="2073"/>
        <end position="2151"/>
    </location>
</feature>
<dbReference type="FunFam" id="1.20.58.60:FF:000018">
    <property type="entry name" value="Spectrin beta chain"/>
    <property type="match status" value="1"/>
</dbReference>
<dbReference type="FunFam" id="1.20.58.60:FF:000033">
    <property type="entry name" value="Spectrin beta chain"/>
    <property type="match status" value="1"/>
</dbReference>